<accession>A0A7C9AS20</accession>
<protein>
    <submittedName>
        <fullName evidence="1">Uncharacterized protein</fullName>
    </submittedName>
</protein>
<organism evidence="1">
    <name type="scientific">Opuntia streptacantha</name>
    <name type="common">Prickly pear cactus</name>
    <name type="synonym">Opuntia cardona</name>
    <dbReference type="NCBI Taxonomy" id="393608"/>
    <lineage>
        <taxon>Eukaryota</taxon>
        <taxon>Viridiplantae</taxon>
        <taxon>Streptophyta</taxon>
        <taxon>Embryophyta</taxon>
        <taxon>Tracheophyta</taxon>
        <taxon>Spermatophyta</taxon>
        <taxon>Magnoliopsida</taxon>
        <taxon>eudicotyledons</taxon>
        <taxon>Gunneridae</taxon>
        <taxon>Pentapetalae</taxon>
        <taxon>Caryophyllales</taxon>
        <taxon>Cactineae</taxon>
        <taxon>Cactaceae</taxon>
        <taxon>Opuntioideae</taxon>
        <taxon>Opuntia</taxon>
    </lineage>
</organism>
<reference evidence="1" key="1">
    <citation type="journal article" date="2013" name="J. Plant Res.">
        <title>Effect of fungi and light on seed germination of three Opuntia species from semiarid lands of central Mexico.</title>
        <authorList>
            <person name="Delgado-Sanchez P."/>
            <person name="Jimenez-Bremont J.F."/>
            <person name="Guerrero-Gonzalez Mde L."/>
            <person name="Flores J."/>
        </authorList>
    </citation>
    <scope>NUCLEOTIDE SEQUENCE</scope>
    <source>
        <tissue evidence="1">Cladode</tissue>
    </source>
</reference>
<reference evidence="1" key="2">
    <citation type="submission" date="2020-07" db="EMBL/GenBank/DDBJ databases">
        <authorList>
            <person name="Vera ALvarez R."/>
            <person name="Arias-Moreno D.M."/>
            <person name="Jimenez-Jacinto V."/>
            <person name="Jimenez-Bremont J.F."/>
            <person name="Swaminathan K."/>
            <person name="Moose S.P."/>
            <person name="Guerrero-Gonzalez M.L."/>
            <person name="Marino-Ramirez L."/>
            <person name="Landsman D."/>
            <person name="Rodriguez-Kessler M."/>
            <person name="Delgado-Sanchez P."/>
        </authorList>
    </citation>
    <scope>NUCLEOTIDE SEQUENCE</scope>
    <source>
        <tissue evidence="1">Cladode</tissue>
    </source>
</reference>
<proteinExistence type="predicted"/>
<evidence type="ECO:0000313" key="1">
    <source>
        <dbReference type="EMBL" id="MBA4675392.1"/>
    </source>
</evidence>
<name>A0A7C9AS20_OPUST</name>
<dbReference type="AlphaFoldDB" id="A0A7C9AS20"/>
<dbReference type="EMBL" id="GISG01267064">
    <property type="protein sequence ID" value="MBA4675392.1"/>
    <property type="molecule type" value="Transcribed_RNA"/>
</dbReference>
<sequence>MPPSNLTFMCKSFAGIMNHDHSVPIECTYPATSVKGYPNIAASKRDKSINIINVSISPPGKHGASSREPKSITFDLDPVLDSLLNTKLLVRTMPLSVLQHGPIELPPPWGMLTRRVLAIVHGTRRKLIFHRLSSVHL</sequence>